<protein>
    <submittedName>
        <fullName evidence="2">Uncharacterized protein</fullName>
    </submittedName>
</protein>
<reference evidence="2 3" key="1">
    <citation type="submission" date="2024-01" db="EMBL/GenBank/DDBJ databases">
        <title>Genome assemblies of Stephania.</title>
        <authorList>
            <person name="Yang L."/>
        </authorList>
    </citation>
    <scope>NUCLEOTIDE SEQUENCE [LARGE SCALE GENOMIC DNA]</scope>
    <source>
        <strain evidence="2">QJT</strain>
        <tissue evidence="2">Leaf</tissue>
    </source>
</reference>
<evidence type="ECO:0000313" key="2">
    <source>
        <dbReference type="EMBL" id="KAK9156221.1"/>
    </source>
</evidence>
<sequence length="113" mass="12373">MIKCGVSEEDMKKNLQRFCDTDDIHKEYQDMCNACTNASKANNNNNKVIKVGGVDCEVTKKGIKLVKSLVKDAICDDSEEVDTNWDGAAVNEMEFSDGAAGNKTEASDQKTSE</sequence>
<feature type="region of interest" description="Disordered" evidence="1">
    <location>
        <begin position="91"/>
        <end position="113"/>
    </location>
</feature>
<dbReference type="AlphaFoldDB" id="A0AAP0PXG1"/>
<dbReference type="Proteomes" id="UP001417504">
    <property type="component" value="Unassembled WGS sequence"/>
</dbReference>
<name>A0AAP0PXG1_9MAGN</name>
<dbReference type="EMBL" id="JBBNAE010000001">
    <property type="protein sequence ID" value="KAK9156221.1"/>
    <property type="molecule type" value="Genomic_DNA"/>
</dbReference>
<evidence type="ECO:0000256" key="1">
    <source>
        <dbReference type="SAM" id="MobiDB-lite"/>
    </source>
</evidence>
<keyword evidence="3" id="KW-1185">Reference proteome</keyword>
<proteinExistence type="predicted"/>
<comment type="caution">
    <text evidence="2">The sequence shown here is derived from an EMBL/GenBank/DDBJ whole genome shotgun (WGS) entry which is preliminary data.</text>
</comment>
<organism evidence="2 3">
    <name type="scientific">Stephania japonica</name>
    <dbReference type="NCBI Taxonomy" id="461633"/>
    <lineage>
        <taxon>Eukaryota</taxon>
        <taxon>Viridiplantae</taxon>
        <taxon>Streptophyta</taxon>
        <taxon>Embryophyta</taxon>
        <taxon>Tracheophyta</taxon>
        <taxon>Spermatophyta</taxon>
        <taxon>Magnoliopsida</taxon>
        <taxon>Ranunculales</taxon>
        <taxon>Menispermaceae</taxon>
        <taxon>Menispermoideae</taxon>
        <taxon>Cissampelideae</taxon>
        <taxon>Stephania</taxon>
    </lineage>
</organism>
<evidence type="ECO:0000313" key="3">
    <source>
        <dbReference type="Proteomes" id="UP001417504"/>
    </source>
</evidence>
<gene>
    <name evidence="2" type="ORF">Sjap_003701</name>
</gene>
<accession>A0AAP0PXG1</accession>